<sequence length="175" mass="19541">MKFDIVEMTGAMTALCQDTVEGEGNMNSYKLPHLCTPALLLQVFRSRSLGSVHLQGPVVMVHFEMNNTMEHCYSICYPLEKNYPGVRALSTDVFTKHTVLSLPIPQCNEATARARPPSSLLSCRFFSLMVLTNRRRSLHKIAGILFANTFLFARATTLLRRAGETLSFIVSIKGN</sequence>
<comment type="caution">
    <text evidence="1">The sequence shown here is derived from an EMBL/GenBank/DDBJ whole genome shotgun (WGS) entry which is preliminary data.</text>
</comment>
<protein>
    <submittedName>
        <fullName evidence="1">Uncharacterized protein</fullName>
    </submittedName>
</protein>
<proteinExistence type="predicted"/>
<evidence type="ECO:0000313" key="2">
    <source>
        <dbReference type="Proteomes" id="UP000438429"/>
    </source>
</evidence>
<name>A0A6A4RX32_SCOMX</name>
<dbReference type="AlphaFoldDB" id="A0A6A4RX32"/>
<accession>A0A6A4RX32</accession>
<dbReference type="Proteomes" id="UP000438429">
    <property type="component" value="Unassembled WGS sequence"/>
</dbReference>
<evidence type="ECO:0000313" key="1">
    <source>
        <dbReference type="EMBL" id="KAF0027366.1"/>
    </source>
</evidence>
<dbReference type="EMBL" id="VEVO01000018">
    <property type="protein sequence ID" value="KAF0027366.1"/>
    <property type="molecule type" value="Genomic_DNA"/>
</dbReference>
<reference evidence="1 2" key="1">
    <citation type="submission" date="2019-06" db="EMBL/GenBank/DDBJ databases">
        <title>Draft genomes of female and male turbot (Scophthalmus maximus).</title>
        <authorList>
            <person name="Xu H."/>
            <person name="Xu X.-W."/>
            <person name="Shao C."/>
            <person name="Chen S."/>
        </authorList>
    </citation>
    <scope>NUCLEOTIDE SEQUENCE [LARGE SCALE GENOMIC DNA]</scope>
    <source>
        <strain evidence="1">Ysfricsl-2016a</strain>
        <tissue evidence="1">Blood</tissue>
    </source>
</reference>
<organism evidence="1 2">
    <name type="scientific">Scophthalmus maximus</name>
    <name type="common">Turbot</name>
    <name type="synonym">Psetta maxima</name>
    <dbReference type="NCBI Taxonomy" id="52904"/>
    <lineage>
        <taxon>Eukaryota</taxon>
        <taxon>Metazoa</taxon>
        <taxon>Chordata</taxon>
        <taxon>Craniata</taxon>
        <taxon>Vertebrata</taxon>
        <taxon>Euteleostomi</taxon>
        <taxon>Actinopterygii</taxon>
        <taxon>Neopterygii</taxon>
        <taxon>Teleostei</taxon>
        <taxon>Neoteleostei</taxon>
        <taxon>Acanthomorphata</taxon>
        <taxon>Carangaria</taxon>
        <taxon>Pleuronectiformes</taxon>
        <taxon>Pleuronectoidei</taxon>
        <taxon>Scophthalmidae</taxon>
        <taxon>Scophthalmus</taxon>
    </lineage>
</organism>
<gene>
    <name evidence="1" type="ORF">F2P81_020107</name>
</gene>